<evidence type="ECO:0000313" key="2">
    <source>
        <dbReference type="EMBL" id="CAB4314346.1"/>
    </source>
</evidence>
<keyword evidence="1" id="KW-1133">Transmembrane helix</keyword>
<keyword evidence="1" id="KW-0472">Membrane</keyword>
<reference evidence="3" key="1">
    <citation type="journal article" date="2020" name="Genome Biol.">
        <title>Gamete binning: chromosome-level and haplotype-resolved genome assembly enabled by high-throughput single-cell sequencing of gamete genomes.</title>
        <authorList>
            <person name="Campoy J.A."/>
            <person name="Sun H."/>
            <person name="Goel M."/>
            <person name="Jiao W.-B."/>
            <person name="Folz-Donahue K."/>
            <person name="Wang N."/>
            <person name="Rubio M."/>
            <person name="Liu C."/>
            <person name="Kukat C."/>
            <person name="Ruiz D."/>
            <person name="Huettel B."/>
            <person name="Schneeberger K."/>
        </authorList>
    </citation>
    <scope>NUCLEOTIDE SEQUENCE [LARGE SCALE GENOMIC DNA]</scope>
    <source>
        <strain evidence="3">cv. Rojo Pasion</strain>
    </source>
</reference>
<dbReference type="AlphaFoldDB" id="A0A6J5XK58"/>
<feature type="transmembrane region" description="Helical" evidence="1">
    <location>
        <begin position="15"/>
        <end position="32"/>
    </location>
</feature>
<accession>A0A6J5XK58</accession>
<protein>
    <submittedName>
        <fullName evidence="2">Uncharacterized protein</fullName>
    </submittedName>
</protein>
<evidence type="ECO:0000313" key="3">
    <source>
        <dbReference type="Proteomes" id="UP000507245"/>
    </source>
</evidence>
<dbReference type="Proteomes" id="UP000507245">
    <property type="component" value="Unassembled WGS sequence"/>
</dbReference>
<evidence type="ECO:0000256" key="1">
    <source>
        <dbReference type="SAM" id="Phobius"/>
    </source>
</evidence>
<keyword evidence="1" id="KW-0812">Transmembrane</keyword>
<name>A0A6J5XK58_PRUAR</name>
<sequence length="102" mass="11842">MKSTNGFETYLQADITFLGLVSLWFLSSWVLLDWDQRIAQLRSTYKFDGLDNKGSPQLETATPTSTEKNWTWYPSQAMKLRKFLILRIGFKINVPRLIHDAA</sequence>
<gene>
    <name evidence="2" type="ORF">ORAREDHAP_LOCUS38733</name>
</gene>
<dbReference type="EMBL" id="CAEKKB010000006">
    <property type="protein sequence ID" value="CAB4314346.1"/>
    <property type="molecule type" value="Genomic_DNA"/>
</dbReference>
<organism evidence="2 3">
    <name type="scientific">Prunus armeniaca</name>
    <name type="common">Apricot</name>
    <name type="synonym">Armeniaca vulgaris</name>
    <dbReference type="NCBI Taxonomy" id="36596"/>
    <lineage>
        <taxon>Eukaryota</taxon>
        <taxon>Viridiplantae</taxon>
        <taxon>Streptophyta</taxon>
        <taxon>Embryophyta</taxon>
        <taxon>Tracheophyta</taxon>
        <taxon>Spermatophyta</taxon>
        <taxon>Magnoliopsida</taxon>
        <taxon>eudicotyledons</taxon>
        <taxon>Gunneridae</taxon>
        <taxon>Pentapetalae</taxon>
        <taxon>rosids</taxon>
        <taxon>fabids</taxon>
        <taxon>Rosales</taxon>
        <taxon>Rosaceae</taxon>
        <taxon>Amygdaloideae</taxon>
        <taxon>Amygdaleae</taxon>
        <taxon>Prunus</taxon>
    </lineage>
</organism>
<keyword evidence="3" id="KW-1185">Reference proteome</keyword>
<proteinExistence type="predicted"/>